<proteinExistence type="predicted"/>
<dbReference type="EMBL" id="JARKNE010000006">
    <property type="protein sequence ID" value="KAK5826465.1"/>
    <property type="molecule type" value="Genomic_DNA"/>
</dbReference>
<accession>A0ABR0PQD1</accession>
<keyword evidence="2" id="KW-1185">Reference proteome</keyword>
<organism evidence="1 2">
    <name type="scientific">Gossypium arboreum</name>
    <name type="common">Tree cotton</name>
    <name type="synonym">Gossypium nanking</name>
    <dbReference type="NCBI Taxonomy" id="29729"/>
    <lineage>
        <taxon>Eukaryota</taxon>
        <taxon>Viridiplantae</taxon>
        <taxon>Streptophyta</taxon>
        <taxon>Embryophyta</taxon>
        <taxon>Tracheophyta</taxon>
        <taxon>Spermatophyta</taxon>
        <taxon>Magnoliopsida</taxon>
        <taxon>eudicotyledons</taxon>
        <taxon>Gunneridae</taxon>
        <taxon>Pentapetalae</taxon>
        <taxon>rosids</taxon>
        <taxon>malvids</taxon>
        <taxon>Malvales</taxon>
        <taxon>Malvaceae</taxon>
        <taxon>Malvoideae</taxon>
        <taxon>Gossypium</taxon>
    </lineage>
</organism>
<reference evidence="1 2" key="1">
    <citation type="submission" date="2023-03" db="EMBL/GenBank/DDBJ databases">
        <title>WGS of Gossypium arboreum.</title>
        <authorList>
            <person name="Yu D."/>
        </authorList>
    </citation>
    <scope>NUCLEOTIDE SEQUENCE [LARGE SCALE GENOMIC DNA]</scope>
    <source>
        <tissue evidence="1">Leaf</tissue>
    </source>
</reference>
<name>A0ABR0PQD1_GOSAR</name>
<comment type="caution">
    <text evidence="1">The sequence shown here is derived from an EMBL/GenBank/DDBJ whole genome shotgun (WGS) entry which is preliminary data.</text>
</comment>
<dbReference type="PANTHER" id="PTHR48435">
    <property type="entry name" value="POLYPROTEIN"/>
    <property type="match status" value="1"/>
</dbReference>
<gene>
    <name evidence="1" type="ORF">PVK06_021386</name>
</gene>
<sequence length="164" mass="19044">MQPIESPAQEHDPRDPDCYCLLCEPGPERSLIQSFSLERSPLYMFKDEKTRYCPWDLHCSCDFCADARMSAWIDRLDILYPSQERKRKIKIPLNLSFTEDGWKEIQILVHLEKIMPTASYDKEFPPFEEYSEKNYTYAPKIPSKIQTDISGAPTKISAAEATLN</sequence>
<dbReference type="Proteomes" id="UP001358586">
    <property type="component" value="Chromosome 6"/>
</dbReference>
<evidence type="ECO:0000313" key="2">
    <source>
        <dbReference type="Proteomes" id="UP001358586"/>
    </source>
</evidence>
<dbReference type="InterPro" id="IPR053098">
    <property type="entry name" value="Petuviruses_polyprotein"/>
</dbReference>
<dbReference type="PANTHER" id="PTHR48435:SF1">
    <property type="entry name" value="POLYPROTEIN"/>
    <property type="match status" value="1"/>
</dbReference>
<protein>
    <submittedName>
        <fullName evidence="1">Uncharacterized protein</fullName>
    </submittedName>
</protein>
<evidence type="ECO:0000313" key="1">
    <source>
        <dbReference type="EMBL" id="KAK5826465.1"/>
    </source>
</evidence>